<dbReference type="GO" id="GO:0000175">
    <property type="term" value="F:3'-5'-RNA exonuclease activity"/>
    <property type="evidence" value="ECO:0007669"/>
    <property type="project" value="InterPro"/>
</dbReference>
<dbReference type="SMART" id="SM00479">
    <property type="entry name" value="EXOIII"/>
    <property type="match status" value="1"/>
</dbReference>
<dbReference type="Pfam" id="PF00641">
    <property type="entry name" value="Zn_ribbon_RanBP"/>
    <property type="match status" value="5"/>
</dbReference>
<dbReference type="OrthoDB" id="448399at2759"/>
<feature type="domain" description="RanBP2-type" evidence="8">
    <location>
        <begin position="691"/>
        <end position="722"/>
    </location>
</feature>
<dbReference type="Gene3D" id="4.10.1060.10">
    <property type="entry name" value="Zinc finger, RanBP2-type"/>
    <property type="match status" value="5"/>
</dbReference>
<gene>
    <name evidence="9" type="ORF">INT45_013907</name>
</gene>
<proteinExistence type="predicted"/>
<keyword evidence="3" id="KW-0862">Zinc</keyword>
<dbReference type="SUPFAM" id="SSF90209">
    <property type="entry name" value="Ran binding protein zinc finger-like"/>
    <property type="match status" value="5"/>
</dbReference>
<feature type="domain" description="RanBP2-type" evidence="8">
    <location>
        <begin position="587"/>
        <end position="618"/>
    </location>
</feature>
<evidence type="ECO:0000313" key="9">
    <source>
        <dbReference type="EMBL" id="KAG2218599.1"/>
    </source>
</evidence>
<evidence type="ECO:0000256" key="6">
    <source>
        <dbReference type="SAM" id="MobiDB-lite"/>
    </source>
</evidence>
<dbReference type="PANTHER" id="PTHR23111:SF40">
    <property type="entry name" value="RNA-BINDING PROTEIN INVOLVED IN HETEROCHROMATIN ASSEMBLY-RELATED"/>
    <property type="match status" value="1"/>
</dbReference>
<feature type="domain" description="RRM" evidence="7">
    <location>
        <begin position="280"/>
        <end position="358"/>
    </location>
</feature>
<dbReference type="Proteomes" id="UP000646827">
    <property type="component" value="Unassembled WGS sequence"/>
</dbReference>
<organism evidence="9 10">
    <name type="scientific">Circinella minor</name>
    <dbReference type="NCBI Taxonomy" id="1195481"/>
    <lineage>
        <taxon>Eukaryota</taxon>
        <taxon>Fungi</taxon>
        <taxon>Fungi incertae sedis</taxon>
        <taxon>Mucoromycota</taxon>
        <taxon>Mucoromycotina</taxon>
        <taxon>Mucoromycetes</taxon>
        <taxon>Mucorales</taxon>
        <taxon>Lichtheimiaceae</taxon>
        <taxon>Circinella</taxon>
    </lineage>
</organism>
<feature type="domain" description="RanBP2-type" evidence="8">
    <location>
        <begin position="381"/>
        <end position="410"/>
    </location>
</feature>
<protein>
    <submittedName>
        <fullName evidence="9">Uncharacterized protein</fullName>
    </submittedName>
</protein>
<dbReference type="GO" id="GO:0008270">
    <property type="term" value="F:zinc ion binding"/>
    <property type="evidence" value="ECO:0007669"/>
    <property type="project" value="UniProtKB-KW"/>
</dbReference>
<evidence type="ECO:0000313" key="10">
    <source>
        <dbReference type="Proteomes" id="UP000646827"/>
    </source>
</evidence>
<dbReference type="InterPro" id="IPR001876">
    <property type="entry name" value="Znf_RanBP2"/>
</dbReference>
<evidence type="ECO:0000256" key="4">
    <source>
        <dbReference type="PROSITE-ProRule" id="PRU00176"/>
    </source>
</evidence>
<dbReference type="Gene3D" id="3.30.70.330">
    <property type="match status" value="1"/>
</dbReference>
<dbReference type="InterPro" id="IPR000504">
    <property type="entry name" value="RRM_dom"/>
</dbReference>
<dbReference type="InterPro" id="IPR012677">
    <property type="entry name" value="Nucleotide-bd_a/b_plait_sf"/>
</dbReference>
<keyword evidence="2 5" id="KW-0863">Zinc-finger</keyword>
<evidence type="ECO:0000256" key="3">
    <source>
        <dbReference type="ARBA" id="ARBA00022833"/>
    </source>
</evidence>
<name>A0A8H7RX19_9FUNG</name>
<dbReference type="InterPro" id="IPR013520">
    <property type="entry name" value="Ribonucl_H"/>
</dbReference>
<dbReference type="GO" id="GO:0003729">
    <property type="term" value="F:mRNA binding"/>
    <property type="evidence" value="ECO:0007669"/>
    <property type="project" value="TreeGrafter"/>
</dbReference>
<feature type="region of interest" description="Disordered" evidence="6">
    <location>
        <begin position="503"/>
        <end position="525"/>
    </location>
</feature>
<keyword evidence="1" id="KW-0479">Metal-binding</keyword>
<feature type="domain" description="RanBP2-type" evidence="8">
    <location>
        <begin position="647"/>
        <end position="676"/>
    </location>
</feature>
<dbReference type="InterPro" id="IPR012337">
    <property type="entry name" value="RNaseH-like_sf"/>
</dbReference>
<dbReference type="InterPro" id="IPR036443">
    <property type="entry name" value="Znf_RanBP2_sf"/>
</dbReference>
<dbReference type="Gene3D" id="3.30.420.10">
    <property type="entry name" value="Ribonuclease H-like superfamily/Ribonuclease H"/>
    <property type="match status" value="1"/>
</dbReference>
<dbReference type="PANTHER" id="PTHR23111">
    <property type="entry name" value="ZINC FINGER PROTEIN"/>
    <property type="match status" value="1"/>
</dbReference>
<dbReference type="AlphaFoldDB" id="A0A8H7RX19"/>
<feature type="region of interest" description="Disordered" evidence="6">
    <location>
        <begin position="547"/>
        <end position="576"/>
    </location>
</feature>
<sequence>MEITPKKRKADELGYNEDDRKIQQVKLDQNGLSFDIKNDSNNKWIEEKQQRASVVPFDRLIILHVEATCDENLTNPAAIQVTKENSEIIDLVFVVLDTNTMQVIHEQKMAVRPERTPLTNFCTQITNITWDQLSSASTFKEVIKEFDQYIQEEILSKNMTFCFVTHGGWILRIQIAREAMDKNLELPDYLAMYQMFDLKQEVQRWQMQHHPEISLRTTSLTDLCEAFHIERSTGKSCGEDAALTVAQVVRHLTSFRHPDVFTKPINYGIDLQRFKNEESKVVRLAGLHYELTQGELEAWFSSNGLRPTTTWMIQTTEHSKPSLSGFVLFQTHDEALRALRLNGRCLSDRLIEVAPTIERVIEQASGLLTSFPVQANNRRLRPGDWMCPNCSFHNFASRKNCFKCNTESPHAHLATAAATTTTTTTTTTTPPTTTTTTTATIATSHNTKKSTCNFTPGDWLCPNTTCQFHNYSSRYQCWKCGTDRPQTNAGTVTATASSNTIINNSNKITSDSTSTPTTPTGPASNTVTNMNVITSDTLSTDHTMTGNTTIQQQQEQQSTTTTTTGTTLTNNSSTVTPPIMSSRYSVRPGDWFCPNPECCFQNFASRTACYRCHTPNPHPSVYSHPQHHYGYGDPNLTSPYPPSAQYRAGDWICTGCNTHNFASRQQCLFCNSTRTNMSPSTIPTGISTSVKPGDWICQGEGCGFHNFAKRTHCARCGSPSDPSMAIVMEPWS</sequence>
<comment type="caution">
    <text evidence="9">The sequence shown here is derived from an EMBL/GenBank/DDBJ whole genome shotgun (WGS) entry which is preliminary data.</text>
</comment>
<dbReference type="InterPro" id="IPR047201">
    <property type="entry name" value="ERI-1_3'hExo-like"/>
</dbReference>
<dbReference type="PROSITE" id="PS50102">
    <property type="entry name" value="RRM"/>
    <property type="match status" value="1"/>
</dbReference>
<accession>A0A8H7RX19</accession>
<dbReference type="SUPFAM" id="SSF53098">
    <property type="entry name" value="Ribonuclease H-like"/>
    <property type="match status" value="1"/>
</dbReference>
<dbReference type="PROSITE" id="PS01358">
    <property type="entry name" value="ZF_RANBP2_1"/>
    <property type="match status" value="5"/>
</dbReference>
<dbReference type="Pfam" id="PF00929">
    <property type="entry name" value="RNase_T"/>
    <property type="match status" value="1"/>
</dbReference>
<dbReference type="EMBL" id="JAEPRB010000220">
    <property type="protein sequence ID" value="KAG2218599.1"/>
    <property type="molecule type" value="Genomic_DNA"/>
</dbReference>
<dbReference type="SMART" id="SM00547">
    <property type="entry name" value="ZnF_RBZ"/>
    <property type="match status" value="5"/>
</dbReference>
<dbReference type="InterPro" id="IPR035979">
    <property type="entry name" value="RBD_domain_sf"/>
</dbReference>
<evidence type="ECO:0000256" key="2">
    <source>
        <dbReference type="ARBA" id="ARBA00022771"/>
    </source>
</evidence>
<evidence type="ECO:0000259" key="8">
    <source>
        <dbReference type="PROSITE" id="PS50199"/>
    </source>
</evidence>
<evidence type="ECO:0000256" key="1">
    <source>
        <dbReference type="ARBA" id="ARBA00022723"/>
    </source>
</evidence>
<evidence type="ECO:0000259" key="7">
    <source>
        <dbReference type="PROSITE" id="PS50102"/>
    </source>
</evidence>
<feature type="domain" description="RanBP2-type" evidence="8">
    <location>
        <begin position="455"/>
        <end position="486"/>
    </location>
</feature>
<dbReference type="InterPro" id="IPR036397">
    <property type="entry name" value="RNaseH_sf"/>
</dbReference>
<dbReference type="CDD" id="cd06133">
    <property type="entry name" value="ERI-1_3'hExo_like"/>
    <property type="match status" value="1"/>
</dbReference>
<keyword evidence="10" id="KW-1185">Reference proteome</keyword>
<dbReference type="PROSITE" id="PS50199">
    <property type="entry name" value="ZF_RANBP2_2"/>
    <property type="match status" value="5"/>
</dbReference>
<dbReference type="SUPFAM" id="SSF54928">
    <property type="entry name" value="RNA-binding domain, RBD"/>
    <property type="match status" value="1"/>
</dbReference>
<keyword evidence="4" id="KW-0694">RNA-binding</keyword>
<evidence type="ECO:0000256" key="5">
    <source>
        <dbReference type="PROSITE-ProRule" id="PRU00322"/>
    </source>
</evidence>
<dbReference type="Pfam" id="PF00076">
    <property type="entry name" value="RRM_1"/>
    <property type="match status" value="1"/>
</dbReference>
<reference evidence="9 10" key="1">
    <citation type="submission" date="2020-12" db="EMBL/GenBank/DDBJ databases">
        <title>Metabolic potential, ecology and presence of endohyphal bacteria is reflected in genomic diversity of Mucoromycotina.</title>
        <authorList>
            <person name="Muszewska A."/>
            <person name="Okrasinska A."/>
            <person name="Steczkiewicz K."/>
            <person name="Drgas O."/>
            <person name="Orlowska M."/>
            <person name="Perlinska-Lenart U."/>
            <person name="Aleksandrzak-Piekarczyk T."/>
            <person name="Szatraj K."/>
            <person name="Zielenkiewicz U."/>
            <person name="Pilsyk S."/>
            <person name="Malc E."/>
            <person name="Mieczkowski P."/>
            <person name="Kruszewska J.S."/>
            <person name="Biernat P."/>
            <person name="Pawlowska J."/>
        </authorList>
    </citation>
    <scope>NUCLEOTIDE SEQUENCE [LARGE SCALE GENOMIC DNA]</scope>
    <source>
        <strain evidence="9 10">CBS 142.35</strain>
    </source>
</reference>